<accession>A0ABX5N2M3</accession>
<feature type="transmembrane region" description="Helical" evidence="1">
    <location>
        <begin position="35"/>
        <end position="52"/>
    </location>
</feature>
<evidence type="ECO:0000313" key="3">
    <source>
        <dbReference type="Proteomes" id="UP000247698"/>
    </source>
</evidence>
<proteinExistence type="predicted"/>
<dbReference type="EMBL" id="QGLG01000001">
    <property type="protein sequence ID" value="PXY86002.1"/>
    <property type="molecule type" value="Genomic_DNA"/>
</dbReference>
<comment type="caution">
    <text evidence="2">The sequence shown here is derived from an EMBL/GenBank/DDBJ whole genome shotgun (WGS) entry which is preliminary data.</text>
</comment>
<gene>
    <name evidence="2" type="ORF">DK873_00165</name>
</gene>
<evidence type="ECO:0000313" key="2">
    <source>
        <dbReference type="EMBL" id="PXY86002.1"/>
    </source>
</evidence>
<protein>
    <submittedName>
        <fullName evidence="2">Uncharacterized protein</fullName>
    </submittedName>
</protein>
<dbReference type="Proteomes" id="UP000247698">
    <property type="component" value="Unassembled WGS sequence"/>
</dbReference>
<keyword evidence="3" id="KW-1185">Reference proteome</keyword>
<keyword evidence="1" id="KW-0812">Transmembrane</keyword>
<reference evidence="2 3" key="1">
    <citation type="submission" date="2018-05" db="EMBL/GenBank/DDBJ databases">
        <title>Reference genomes for bee gut microbiota database.</title>
        <authorList>
            <person name="Ellegaard K.M."/>
        </authorList>
    </citation>
    <scope>NUCLEOTIDE SEQUENCE [LARGE SCALE GENOMIC DNA]</scope>
    <source>
        <strain evidence="2 3">ESL0184</strain>
    </source>
</reference>
<keyword evidence="1" id="KW-0472">Membrane</keyword>
<keyword evidence="1" id="KW-1133">Transmembrane helix</keyword>
<feature type="transmembrane region" description="Helical" evidence="1">
    <location>
        <begin position="58"/>
        <end position="78"/>
    </location>
</feature>
<sequence>MSEIIGYMAVITAMFRLAQIYKDKPFFKFMKQNRGILLLSYSVITLLGFGIVQGFGRLFPPFITLLVVFMLLGVFYMLRDRKIS</sequence>
<feature type="transmembrane region" description="Helical" evidence="1">
    <location>
        <begin position="6"/>
        <end position="23"/>
    </location>
</feature>
<organism evidence="2 3">
    <name type="scientific">Lactobacillus melliventris</name>
    <dbReference type="NCBI Taxonomy" id="1218507"/>
    <lineage>
        <taxon>Bacteria</taxon>
        <taxon>Bacillati</taxon>
        <taxon>Bacillota</taxon>
        <taxon>Bacilli</taxon>
        <taxon>Lactobacillales</taxon>
        <taxon>Lactobacillaceae</taxon>
        <taxon>Lactobacillus</taxon>
    </lineage>
</organism>
<evidence type="ECO:0000256" key="1">
    <source>
        <dbReference type="SAM" id="Phobius"/>
    </source>
</evidence>
<name>A0ABX5N2M3_9LACO</name>